<dbReference type="EMBL" id="KB908814">
    <property type="protein sequence ID" value="EOA84159.1"/>
    <property type="molecule type" value="Genomic_DNA"/>
</dbReference>
<reference evidence="3 4" key="2">
    <citation type="journal article" date="2013" name="PLoS Genet.">
        <title>Comparative genome structure, secondary metabolite, and effector coding capacity across Cochliobolus pathogens.</title>
        <authorList>
            <person name="Condon B.J."/>
            <person name="Leng Y."/>
            <person name="Wu D."/>
            <person name="Bushley K.E."/>
            <person name="Ohm R.A."/>
            <person name="Otillar R."/>
            <person name="Martin J."/>
            <person name="Schackwitz W."/>
            <person name="Grimwood J."/>
            <person name="MohdZainudin N."/>
            <person name="Xue C."/>
            <person name="Wang R."/>
            <person name="Manning V.A."/>
            <person name="Dhillon B."/>
            <person name="Tu Z.J."/>
            <person name="Steffenson B.J."/>
            <person name="Salamov A."/>
            <person name="Sun H."/>
            <person name="Lowry S."/>
            <person name="LaButti K."/>
            <person name="Han J."/>
            <person name="Copeland A."/>
            <person name="Lindquist E."/>
            <person name="Barry K."/>
            <person name="Schmutz J."/>
            <person name="Baker S.E."/>
            <person name="Ciuffetti L.M."/>
            <person name="Grigoriev I.V."/>
            <person name="Zhong S."/>
            <person name="Turgeon B.G."/>
        </authorList>
    </citation>
    <scope>NUCLEOTIDE SEQUENCE [LARGE SCALE GENOMIC DNA]</scope>
    <source>
        <strain evidence="4">28A</strain>
    </source>
</reference>
<dbReference type="RefSeq" id="XP_008028537.1">
    <property type="nucleotide sequence ID" value="XM_008030346.1"/>
</dbReference>
<evidence type="ECO:0000256" key="1">
    <source>
        <dbReference type="SAM" id="MobiDB-lite"/>
    </source>
</evidence>
<feature type="region of interest" description="Disordered" evidence="1">
    <location>
        <begin position="15"/>
        <end position="38"/>
    </location>
</feature>
<feature type="compositionally biased region" description="Pro residues" evidence="1">
    <location>
        <begin position="481"/>
        <end position="500"/>
    </location>
</feature>
<gene>
    <name evidence="3" type="ORF">SETTUDRAFT_180225</name>
</gene>
<dbReference type="AlphaFoldDB" id="R0K3M6"/>
<feature type="region of interest" description="Disordered" evidence="1">
    <location>
        <begin position="453"/>
        <end position="500"/>
    </location>
</feature>
<evidence type="ECO:0000313" key="3">
    <source>
        <dbReference type="EMBL" id="EOA84159.1"/>
    </source>
</evidence>
<feature type="region of interest" description="Disordered" evidence="1">
    <location>
        <begin position="256"/>
        <end position="280"/>
    </location>
</feature>
<organism evidence="3 4">
    <name type="scientific">Exserohilum turcicum (strain 28A)</name>
    <name type="common">Northern leaf blight fungus</name>
    <name type="synonym">Setosphaeria turcica</name>
    <dbReference type="NCBI Taxonomy" id="671987"/>
    <lineage>
        <taxon>Eukaryota</taxon>
        <taxon>Fungi</taxon>
        <taxon>Dikarya</taxon>
        <taxon>Ascomycota</taxon>
        <taxon>Pezizomycotina</taxon>
        <taxon>Dothideomycetes</taxon>
        <taxon>Pleosporomycetidae</taxon>
        <taxon>Pleosporales</taxon>
        <taxon>Pleosporineae</taxon>
        <taxon>Pleosporaceae</taxon>
        <taxon>Exserohilum</taxon>
    </lineage>
</organism>
<sequence length="500" mass="54794">MSSYLPSFSFPRPGPVLPPLSDSSIEPMPPSTDERLENLDPNMDPLQWYMYTALQHNDTYSADYLSRADNDVHVGDIIEPKFNAPQVNPPDAEPKEWVLRWEMVCLLCPLAADGQQRNRDLDTGYPFCDREMLTLAPARSYSESVLDDDGIERWTLKVPEPTVLGADDLAACTIEQVLNPGHIQKTILDVENPRVISQIFIVSRAPREGSYYRYNEDHPWGVVDDSIQGPSLSISSPTPTPTRDVLGWLAPFSTSSSAYSTPTYSVSSSGGSTGNSHEDSLQGAVKVGVGVGITIIALCFIIFLGFCIRGRKKMEESSPNTSNPRSHLPTAAAGGRGAAGEQTYVDRFRNEALSHLHVTPQPSAQHHQSVSITQQRAPAEQAYVDRFRTEALARTHDRIHPSDAQRGTYEMVHSSLTTAPAPQDDDQDVPPAYHKVVTNLERMEIERNMHRGEAPQHRWPPTYLDAQNAAAPSASGSSPVAPSPAPGSAPYPALPSSPPR</sequence>
<accession>R0K3M6</accession>
<feature type="transmembrane region" description="Helical" evidence="2">
    <location>
        <begin position="287"/>
        <end position="308"/>
    </location>
</feature>
<reference evidence="3 4" key="1">
    <citation type="journal article" date="2012" name="PLoS Pathog.">
        <title>Diverse lifestyles and strategies of plant pathogenesis encoded in the genomes of eighteen Dothideomycetes fungi.</title>
        <authorList>
            <person name="Ohm R.A."/>
            <person name="Feau N."/>
            <person name="Henrissat B."/>
            <person name="Schoch C.L."/>
            <person name="Horwitz B.A."/>
            <person name="Barry K.W."/>
            <person name="Condon B.J."/>
            <person name="Copeland A.C."/>
            <person name="Dhillon B."/>
            <person name="Glaser F."/>
            <person name="Hesse C.N."/>
            <person name="Kosti I."/>
            <person name="LaButti K."/>
            <person name="Lindquist E.A."/>
            <person name="Lucas S."/>
            <person name="Salamov A.A."/>
            <person name="Bradshaw R.E."/>
            <person name="Ciuffetti L."/>
            <person name="Hamelin R.C."/>
            <person name="Kema G.H.J."/>
            <person name="Lawrence C."/>
            <person name="Scott J.A."/>
            <person name="Spatafora J.W."/>
            <person name="Turgeon B.G."/>
            <person name="de Wit P.J.G.M."/>
            <person name="Zhong S."/>
            <person name="Goodwin S.B."/>
            <person name="Grigoriev I.V."/>
        </authorList>
    </citation>
    <scope>NUCLEOTIDE SEQUENCE [LARGE SCALE GENOMIC DNA]</scope>
    <source>
        <strain evidence="4">28A</strain>
    </source>
</reference>
<name>R0K3M6_EXST2</name>
<proteinExistence type="predicted"/>
<keyword evidence="2" id="KW-0812">Transmembrane</keyword>
<feature type="compositionally biased region" description="Low complexity" evidence="1">
    <location>
        <begin position="256"/>
        <end position="270"/>
    </location>
</feature>
<feature type="compositionally biased region" description="Low complexity" evidence="1">
    <location>
        <begin position="469"/>
        <end position="480"/>
    </location>
</feature>
<dbReference type="Proteomes" id="UP000016935">
    <property type="component" value="Unassembled WGS sequence"/>
</dbReference>
<dbReference type="GeneID" id="19401745"/>
<evidence type="ECO:0000256" key="2">
    <source>
        <dbReference type="SAM" id="Phobius"/>
    </source>
</evidence>
<protein>
    <submittedName>
        <fullName evidence="3">Uncharacterized protein</fullName>
    </submittedName>
</protein>
<evidence type="ECO:0000313" key="4">
    <source>
        <dbReference type="Proteomes" id="UP000016935"/>
    </source>
</evidence>
<keyword evidence="2" id="KW-0472">Membrane</keyword>
<dbReference type="HOGENOM" id="CLU_645550_0_0_1"/>
<feature type="region of interest" description="Disordered" evidence="1">
    <location>
        <begin position="314"/>
        <end position="339"/>
    </location>
</feature>
<keyword evidence="2" id="KW-1133">Transmembrane helix</keyword>
<dbReference type="OrthoDB" id="3688622at2759"/>
<keyword evidence="4" id="KW-1185">Reference proteome</keyword>